<reference evidence="1 2" key="1">
    <citation type="journal article" date="2015" name="Genome Biol. Evol.">
        <title>Comparative Genomics of a Bacterivorous Green Alga Reveals Evolutionary Causalities and Consequences of Phago-Mixotrophic Mode of Nutrition.</title>
        <authorList>
            <person name="Burns J.A."/>
            <person name="Paasch A."/>
            <person name="Narechania A."/>
            <person name="Kim E."/>
        </authorList>
    </citation>
    <scope>NUCLEOTIDE SEQUENCE [LARGE SCALE GENOMIC DNA]</scope>
    <source>
        <strain evidence="1 2">PLY_AMNH</strain>
    </source>
</reference>
<dbReference type="Proteomes" id="UP001190700">
    <property type="component" value="Unassembled WGS sequence"/>
</dbReference>
<evidence type="ECO:0000313" key="2">
    <source>
        <dbReference type="Proteomes" id="UP001190700"/>
    </source>
</evidence>
<accession>A0AAE0GHX0</accession>
<dbReference type="EMBL" id="LGRX02005509">
    <property type="protein sequence ID" value="KAK3278337.1"/>
    <property type="molecule type" value="Genomic_DNA"/>
</dbReference>
<name>A0AAE0GHX0_9CHLO</name>
<gene>
    <name evidence="1" type="ORF">CYMTET_13724</name>
</gene>
<organism evidence="1 2">
    <name type="scientific">Cymbomonas tetramitiformis</name>
    <dbReference type="NCBI Taxonomy" id="36881"/>
    <lineage>
        <taxon>Eukaryota</taxon>
        <taxon>Viridiplantae</taxon>
        <taxon>Chlorophyta</taxon>
        <taxon>Pyramimonadophyceae</taxon>
        <taxon>Pyramimonadales</taxon>
        <taxon>Pyramimonadaceae</taxon>
        <taxon>Cymbomonas</taxon>
    </lineage>
</organism>
<evidence type="ECO:0000313" key="1">
    <source>
        <dbReference type="EMBL" id="KAK3278337.1"/>
    </source>
</evidence>
<sequence length="90" mass="9519">MAEDEQLGDLFVLDDPSITTAYGVDPTESIMSFNAALAAARPRGASNMLPARLGDPPGGHSSTDSDVMEILLALRKEVRVLSDKVNGKGF</sequence>
<keyword evidence="2" id="KW-1185">Reference proteome</keyword>
<comment type="caution">
    <text evidence="1">The sequence shown here is derived from an EMBL/GenBank/DDBJ whole genome shotgun (WGS) entry which is preliminary data.</text>
</comment>
<dbReference type="AlphaFoldDB" id="A0AAE0GHX0"/>
<protein>
    <submittedName>
        <fullName evidence="1">Uncharacterized protein</fullName>
    </submittedName>
</protein>
<proteinExistence type="predicted"/>